<evidence type="ECO:0000313" key="6">
    <source>
        <dbReference type="Proteomes" id="UP000277928"/>
    </source>
</evidence>
<dbReference type="InterPro" id="IPR006671">
    <property type="entry name" value="Cyclin_N"/>
</dbReference>
<dbReference type="Proteomes" id="UP000277928">
    <property type="component" value="Unassembled WGS sequence"/>
</dbReference>
<comment type="similarity">
    <text evidence="1">Belongs to the CNPPD1 family.</text>
</comment>
<proteinExistence type="inferred from homology"/>
<dbReference type="PANTHER" id="PTHR15615">
    <property type="match status" value="1"/>
</dbReference>
<dbReference type="InterPro" id="IPR036915">
    <property type="entry name" value="Cyclin-like_sf"/>
</dbReference>
<dbReference type="CDD" id="cd20557">
    <property type="entry name" value="CYCLIN_ScPCL1-like"/>
    <property type="match status" value="1"/>
</dbReference>
<feature type="transmembrane region" description="Helical" evidence="3">
    <location>
        <begin position="170"/>
        <end position="191"/>
    </location>
</feature>
<dbReference type="SUPFAM" id="SSF47954">
    <property type="entry name" value="Cyclin-like"/>
    <property type="match status" value="1"/>
</dbReference>
<dbReference type="Pfam" id="PF00134">
    <property type="entry name" value="Cyclin_N"/>
    <property type="match status" value="1"/>
</dbReference>
<name>A0A3P6T5L4_LITSI</name>
<dbReference type="GO" id="GO:0016538">
    <property type="term" value="F:cyclin-dependent protein serine/threonine kinase regulator activity"/>
    <property type="evidence" value="ECO:0007669"/>
    <property type="project" value="TreeGrafter"/>
</dbReference>
<dbReference type="Gene3D" id="1.10.472.10">
    <property type="entry name" value="Cyclin-like"/>
    <property type="match status" value="1"/>
</dbReference>
<feature type="domain" description="Cyclin N-terminal" evidence="4">
    <location>
        <begin position="31"/>
        <end position="119"/>
    </location>
</feature>
<dbReference type="AlphaFoldDB" id="A0A3P6T5L4"/>
<evidence type="ECO:0000313" key="5">
    <source>
        <dbReference type="EMBL" id="VDK78053.1"/>
    </source>
</evidence>
<evidence type="ECO:0000256" key="2">
    <source>
        <dbReference type="ARBA" id="ARBA00040808"/>
    </source>
</evidence>
<dbReference type="GO" id="GO:0019901">
    <property type="term" value="F:protein kinase binding"/>
    <property type="evidence" value="ECO:0007669"/>
    <property type="project" value="InterPro"/>
</dbReference>
<sequence length="273" mass="31420">MFQNVLELAMNYFDNHCPFDYMSVESTISISRHGCVDACTFLVAMVYLDRIRTTDKTCFEFSDPGELYLSTIIIASKYLHDVGQREYIYNDKWAALASMSLKRVNEVELNVLDAINWNTNVTNVEFLRLLEDVEVWIAKDSFKKRGFCTYNELAVLLWRINFISDCIKPLLLSLAAFAFVYSTAVILLLMFPKIAVSPNIQRSLIKNSECVLSVTSTSPNTTQQRKAIFSFLLGSFYEWCTYRDQHAFSSSVVLSSNTIHYSTGLIFQEMMYR</sequence>
<dbReference type="GO" id="GO:0000307">
    <property type="term" value="C:cyclin-dependent protein kinase holoenzyme complex"/>
    <property type="evidence" value="ECO:0007669"/>
    <property type="project" value="TreeGrafter"/>
</dbReference>
<dbReference type="InterPro" id="IPR013922">
    <property type="entry name" value="Cyclin_PHO80-like"/>
</dbReference>
<evidence type="ECO:0000256" key="1">
    <source>
        <dbReference type="ARBA" id="ARBA00038508"/>
    </source>
</evidence>
<dbReference type="EMBL" id="UYRX01000230">
    <property type="protein sequence ID" value="VDK78053.1"/>
    <property type="molecule type" value="Genomic_DNA"/>
</dbReference>
<dbReference type="OrthoDB" id="244495at2759"/>
<evidence type="ECO:0000256" key="3">
    <source>
        <dbReference type="SAM" id="Phobius"/>
    </source>
</evidence>
<evidence type="ECO:0000259" key="4">
    <source>
        <dbReference type="Pfam" id="PF00134"/>
    </source>
</evidence>
<organism evidence="5 6">
    <name type="scientific">Litomosoides sigmodontis</name>
    <name type="common">Filarial nematode worm</name>
    <dbReference type="NCBI Taxonomy" id="42156"/>
    <lineage>
        <taxon>Eukaryota</taxon>
        <taxon>Metazoa</taxon>
        <taxon>Ecdysozoa</taxon>
        <taxon>Nematoda</taxon>
        <taxon>Chromadorea</taxon>
        <taxon>Rhabditida</taxon>
        <taxon>Spirurina</taxon>
        <taxon>Spiruromorpha</taxon>
        <taxon>Filarioidea</taxon>
        <taxon>Onchocercidae</taxon>
        <taxon>Litomosoides</taxon>
    </lineage>
</organism>
<dbReference type="GO" id="GO:0005634">
    <property type="term" value="C:nucleus"/>
    <property type="evidence" value="ECO:0007669"/>
    <property type="project" value="TreeGrafter"/>
</dbReference>
<keyword evidence="3" id="KW-0472">Membrane</keyword>
<keyword evidence="3" id="KW-0812">Transmembrane</keyword>
<keyword evidence="6" id="KW-1185">Reference proteome</keyword>
<gene>
    <name evidence="5" type="ORF">NLS_LOCUS3926</name>
</gene>
<dbReference type="PANTHER" id="PTHR15615:SF108">
    <property type="entry name" value="PROTEIN CNPPD1"/>
    <property type="match status" value="1"/>
</dbReference>
<protein>
    <recommendedName>
        <fullName evidence="2">Protein CNPPD1</fullName>
    </recommendedName>
</protein>
<accession>A0A3P6T5L4</accession>
<reference evidence="5 6" key="1">
    <citation type="submission" date="2018-08" db="EMBL/GenBank/DDBJ databases">
        <authorList>
            <person name="Laetsch R D."/>
            <person name="Stevens L."/>
            <person name="Kumar S."/>
            <person name="Blaxter L. M."/>
        </authorList>
    </citation>
    <scope>NUCLEOTIDE SEQUENCE [LARGE SCALE GENOMIC DNA]</scope>
</reference>
<keyword evidence="3" id="KW-1133">Transmembrane helix</keyword>
<dbReference type="STRING" id="42156.A0A3P6T5L4"/>